<evidence type="ECO:0000313" key="2">
    <source>
        <dbReference type="EMBL" id="CEK53689.1"/>
    </source>
</evidence>
<proteinExistence type="predicted"/>
<protein>
    <submittedName>
        <fullName evidence="2">Uncharacterized protein</fullName>
    </submittedName>
</protein>
<feature type="non-terminal residue" evidence="2">
    <location>
        <position position="315"/>
    </location>
</feature>
<name>A0A0B6YBY8_9EUPU</name>
<reference evidence="2" key="1">
    <citation type="submission" date="2014-12" db="EMBL/GenBank/DDBJ databases">
        <title>Insight into the proteome of Arion vulgaris.</title>
        <authorList>
            <person name="Aradska J."/>
            <person name="Bulat T."/>
            <person name="Smidak R."/>
            <person name="Sarate P."/>
            <person name="Gangsoo J."/>
            <person name="Sialana F."/>
            <person name="Bilban M."/>
            <person name="Lubec G."/>
        </authorList>
    </citation>
    <scope>NUCLEOTIDE SEQUENCE</scope>
    <source>
        <tissue evidence="2">Skin</tissue>
    </source>
</reference>
<sequence>SSNETSRAEIRKVSSKNETVEFSTLSTIFTLVPTTDSTILEDDSTPDYTKPEQTSDKLTTLEDKDKETKTMTKQPAISTAIKVTTKKVGGTSAVTWHTSKEPAVDITGDDSHGSDVPHRNSTASPPETTTLEYTSTASAAYSSKAIRVSKKPIGRKKKPMVYRGPTIRIPIKTKIENLKKNYPDSSKEPPGSKITVQNLVSDFAGSTRERVSATYSRVRETLRSSIEQLGKLWQHCVTGVLDVIYLPTVGKVVDYAQQLTSAYKNIRKAYEYGSDVLRKTYYQISDQMTDYYNELIGYFHSAHNYYYDFLQASRR</sequence>
<gene>
    <name evidence="2" type="primary">ORF21011</name>
</gene>
<feature type="region of interest" description="Disordered" evidence="1">
    <location>
        <begin position="90"/>
        <end position="130"/>
    </location>
</feature>
<feature type="compositionally biased region" description="Basic and acidic residues" evidence="1">
    <location>
        <begin position="98"/>
        <end position="118"/>
    </location>
</feature>
<feature type="non-terminal residue" evidence="2">
    <location>
        <position position="1"/>
    </location>
</feature>
<accession>A0A0B6YBY8</accession>
<feature type="region of interest" description="Disordered" evidence="1">
    <location>
        <begin position="36"/>
        <end position="73"/>
    </location>
</feature>
<dbReference type="EMBL" id="HACG01006824">
    <property type="protein sequence ID" value="CEK53689.1"/>
    <property type="molecule type" value="Transcribed_RNA"/>
</dbReference>
<feature type="compositionally biased region" description="Basic and acidic residues" evidence="1">
    <location>
        <begin position="49"/>
        <end position="70"/>
    </location>
</feature>
<evidence type="ECO:0000256" key="1">
    <source>
        <dbReference type="SAM" id="MobiDB-lite"/>
    </source>
</evidence>
<organism evidence="2">
    <name type="scientific">Arion vulgaris</name>
    <dbReference type="NCBI Taxonomy" id="1028688"/>
    <lineage>
        <taxon>Eukaryota</taxon>
        <taxon>Metazoa</taxon>
        <taxon>Spiralia</taxon>
        <taxon>Lophotrochozoa</taxon>
        <taxon>Mollusca</taxon>
        <taxon>Gastropoda</taxon>
        <taxon>Heterobranchia</taxon>
        <taxon>Euthyneura</taxon>
        <taxon>Panpulmonata</taxon>
        <taxon>Eupulmonata</taxon>
        <taxon>Stylommatophora</taxon>
        <taxon>Helicina</taxon>
        <taxon>Arionoidea</taxon>
        <taxon>Arionidae</taxon>
        <taxon>Arion</taxon>
    </lineage>
</organism>
<dbReference type="AlphaFoldDB" id="A0A0B6YBY8"/>